<dbReference type="InterPro" id="IPR013785">
    <property type="entry name" value="Aldolase_TIM"/>
</dbReference>
<sequence length="392" mass="41828">MKRFLYHDLIVAGNWCNLKCSYCTSVADAGDFGDATAASTRRRGAAIAIAEVLAMLDGLREHIDAPVIKVSGGELFLLANAADLIAELSARYAHVQVLTNGTELTPAIVARLSGLGNVGFNLSLDGHTPEMNAMRWRSPRLGERVMAALEAIAAIGRPLEITMVVSDANAAHLCDFLAFLTTLTCRVVLIPIPVRGIHAGRLFGREARRAFAEVLRALPGDFAPVLGPAAYYHRLADFLDGENGIRRHRCHLTAAAVQLFDTGAITPCPVGWTAEIANVRRDGIGAASAVIGEHKLYDLMQRDPPRVPVCRSCFSQADVLNLYLDGAIDLEELAVMPLFAAPAARQRLIELKAARMQAHQAPAEAAARFAAPVRSGLSGSGAASPLAATAER</sequence>
<dbReference type="SFLD" id="SFLDS00029">
    <property type="entry name" value="Radical_SAM"/>
    <property type="match status" value="1"/>
</dbReference>
<keyword evidence="8" id="KW-1185">Reference proteome</keyword>
<keyword evidence="4" id="KW-0408">Iron</keyword>
<dbReference type="InterPro" id="IPR050377">
    <property type="entry name" value="Radical_SAM_PqqE_MftC-like"/>
</dbReference>
<comment type="caution">
    <text evidence="7">The sequence shown here is derived from an EMBL/GenBank/DDBJ whole genome shotgun (WGS) entry which is preliminary data.</text>
</comment>
<evidence type="ECO:0000259" key="6">
    <source>
        <dbReference type="PROSITE" id="PS51918"/>
    </source>
</evidence>
<evidence type="ECO:0000256" key="1">
    <source>
        <dbReference type="ARBA" id="ARBA00001966"/>
    </source>
</evidence>
<dbReference type="PANTHER" id="PTHR11228:SF7">
    <property type="entry name" value="PQQA PEPTIDE CYCLASE"/>
    <property type="match status" value="1"/>
</dbReference>
<keyword evidence="2" id="KW-0949">S-adenosyl-L-methionine</keyword>
<dbReference type="CDD" id="cd01335">
    <property type="entry name" value="Radical_SAM"/>
    <property type="match status" value="1"/>
</dbReference>
<dbReference type="SUPFAM" id="SSF102114">
    <property type="entry name" value="Radical SAM enzymes"/>
    <property type="match status" value="1"/>
</dbReference>
<dbReference type="EMBL" id="JALHBS010000039">
    <property type="protein sequence ID" value="MCP3054994.1"/>
    <property type="molecule type" value="Genomic_DNA"/>
</dbReference>
<dbReference type="InterPro" id="IPR058240">
    <property type="entry name" value="rSAM_sf"/>
</dbReference>
<accession>A0A9X2HC88</accession>
<keyword evidence="3" id="KW-0479">Metal-binding</keyword>
<dbReference type="GO" id="GO:0003824">
    <property type="term" value="F:catalytic activity"/>
    <property type="evidence" value="ECO:0007669"/>
    <property type="project" value="InterPro"/>
</dbReference>
<organism evidence="7 8">
    <name type="scientific">Aurantimonas marianensis</name>
    <dbReference type="NCBI Taxonomy" id="2920428"/>
    <lineage>
        <taxon>Bacteria</taxon>
        <taxon>Pseudomonadati</taxon>
        <taxon>Pseudomonadota</taxon>
        <taxon>Alphaproteobacteria</taxon>
        <taxon>Hyphomicrobiales</taxon>
        <taxon>Aurantimonadaceae</taxon>
        <taxon>Aurantimonas</taxon>
    </lineage>
</organism>
<keyword evidence="5" id="KW-0411">Iron-sulfur</keyword>
<protein>
    <submittedName>
        <fullName evidence="7">Radical SAM protein</fullName>
    </submittedName>
</protein>
<dbReference type="Pfam" id="PF04055">
    <property type="entry name" value="Radical_SAM"/>
    <property type="match status" value="1"/>
</dbReference>
<dbReference type="InterPro" id="IPR007197">
    <property type="entry name" value="rSAM"/>
</dbReference>
<evidence type="ECO:0000256" key="5">
    <source>
        <dbReference type="ARBA" id="ARBA00023014"/>
    </source>
</evidence>
<proteinExistence type="predicted"/>
<feature type="domain" description="Radical SAM core" evidence="6">
    <location>
        <begin position="2"/>
        <end position="221"/>
    </location>
</feature>
<dbReference type="AlphaFoldDB" id="A0A9X2HC88"/>
<gene>
    <name evidence="7" type="ORF">MJ956_07490</name>
</gene>
<dbReference type="GO" id="GO:0046872">
    <property type="term" value="F:metal ion binding"/>
    <property type="evidence" value="ECO:0007669"/>
    <property type="project" value="UniProtKB-KW"/>
</dbReference>
<evidence type="ECO:0000256" key="3">
    <source>
        <dbReference type="ARBA" id="ARBA00022723"/>
    </source>
</evidence>
<evidence type="ECO:0000256" key="4">
    <source>
        <dbReference type="ARBA" id="ARBA00023004"/>
    </source>
</evidence>
<evidence type="ECO:0000313" key="7">
    <source>
        <dbReference type="EMBL" id="MCP3054994.1"/>
    </source>
</evidence>
<evidence type="ECO:0000256" key="2">
    <source>
        <dbReference type="ARBA" id="ARBA00022691"/>
    </source>
</evidence>
<dbReference type="SFLD" id="SFLDG01067">
    <property type="entry name" value="SPASM/twitch_domain_containing"/>
    <property type="match status" value="1"/>
</dbReference>
<dbReference type="GO" id="GO:0051536">
    <property type="term" value="F:iron-sulfur cluster binding"/>
    <property type="evidence" value="ECO:0007669"/>
    <property type="project" value="UniProtKB-KW"/>
</dbReference>
<name>A0A9X2HC88_9HYPH</name>
<dbReference type="Gene3D" id="3.20.20.70">
    <property type="entry name" value="Aldolase class I"/>
    <property type="match status" value="1"/>
</dbReference>
<reference evidence="7" key="1">
    <citation type="submission" date="2022-03" db="EMBL/GenBank/DDBJ databases">
        <title>Aurantimonas Liuensis sp. Nov., isolated from the hadal seawater of the Mariana Trench.</title>
        <authorList>
            <person name="Liu R."/>
        </authorList>
    </citation>
    <scope>NUCLEOTIDE SEQUENCE</scope>
    <source>
        <strain evidence="7">LRZ36</strain>
    </source>
</reference>
<dbReference type="PROSITE" id="PS51918">
    <property type="entry name" value="RADICAL_SAM"/>
    <property type="match status" value="1"/>
</dbReference>
<dbReference type="Proteomes" id="UP001155220">
    <property type="component" value="Unassembled WGS sequence"/>
</dbReference>
<dbReference type="RefSeq" id="WP_253963861.1">
    <property type="nucleotide sequence ID" value="NZ_JALHBS010000039.1"/>
</dbReference>
<evidence type="ECO:0000313" key="8">
    <source>
        <dbReference type="Proteomes" id="UP001155220"/>
    </source>
</evidence>
<dbReference type="PANTHER" id="PTHR11228">
    <property type="entry name" value="RADICAL SAM DOMAIN PROTEIN"/>
    <property type="match status" value="1"/>
</dbReference>
<comment type="cofactor">
    <cofactor evidence="1">
        <name>[4Fe-4S] cluster</name>
        <dbReference type="ChEBI" id="CHEBI:49883"/>
    </cofactor>
</comment>